<dbReference type="GO" id="GO:0016788">
    <property type="term" value="F:hydrolase activity, acting on ester bonds"/>
    <property type="evidence" value="ECO:0007669"/>
    <property type="project" value="InterPro"/>
</dbReference>
<sequence>MDSLLNLILATSVNAWGSEGHAIVGSIAQNFLDSNAQSYVSKILASNGDMAAVSSWADSYKFTTAGAFSKPLHYVDIKDAPPTTCGFDESRDCPNGGCINTAIQTYTNQLCDASTNLDALRFLIHFFGDITQPLHNSNRDVGGNSDKINYKGANTNLHHIWDTEMVQDRIAQNSDQATYVNNLINSITSGSYASQAASWISQHSYNAGSQYGNNLASIDYSIDSDTYGCSYVWSNYDANPSQDFSGSYFSGAASIIDIQLAKGGYRLAQHLNAAFAGCSGSTPVVPTPTGTPSGPTATPTTPVTPPPSSCAHDKCSVGGALSQGCDACVDQIISADSYCSTSQWDQTCVDEVQSVCGLSDCQAPSTPPTVVTTGCKHDICVTGAFLKKGCNACADQVIASDSYCGKKSWNSRCVSEVASVCGISC</sequence>
<keyword evidence="5" id="KW-0378">Hydrolase</keyword>
<evidence type="ECO:0000256" key="5">
    <source>
        <dbReference type="ARBA" id="ARBA00022801"/>
    </source>
</evidence>
<evidence type="ECO:0000256" key="7">
    <source>
        <dbReference type="ARBA" id="ARBA00023180"/>
    </source>
</evidence>
<dbReference type="InterPro" id="IPR008947">
    <property type="entry name" value="PLipase_C/P1_nuclease_dom_sf"/>
</dbReference>
<dbReference type="Gene3D" id="1.10.575.10">
    <property type="entry name" value="P1 Nuclease"/>
    <property type="match status" value="1"/>
</dbReference>
<evidence type="ECO:0000256" key="4">
    <source>
        <dbReference type="ARBA" id="ARBA00022759"/>
    </source>
</evidence>
<dbReference type="GO" id="GO:0003676">
    <property type="term" value="F:nucleic acid binding"/>
    <property type="evidence" value="ECO:0007669"/>
    <property type="project" value="InterPro"/>
</dbReference>
<evidence type="ECO:0000313" key="8">
    <source>
        <dbReference type="EMBL" id="KAJ3260141.1"/>
    </source>
</evidence>
<dbReference type="Proteomes" id="UP001210925">
    <property type="component" value="Unassembled WGS sequence"/>
</dbReference>
<comment type="similarity">
    <text evidence="1">Belongs to the nuclease type I family.</text>
</comment>
<dbReference type="GO" id="GO:0046872">
    <property type="term" value="F:metal ion binding"/>
    <property type="evidence" value="ECO:0007669"/>
    <property type="project" value="UniProtKB-KW"/>
</dbReference>
<evidence type="ECO:0000256" key="1">
    <source>
        <dbReference type="ARBA" id="ARBA00009547"/>
    </source>
</evidence>
<dbReference type="GO" id="GO:0006308">
    <property type="term" value="P:DNA catabolic process"/>
    <property type="evidence" value="ECO:0007669"/>
    <property type="project" value="InterPro"/>
</dbReference>
<gene>
    <name evidence="8" type="ORF">HK103_001217</name>
</gene>
<dbReference type="PANTHER" id="PTHR33146">
    <property type="entry name" value="ENDONUCLEASE 4"/>
    <property type="match status" value="1"/>
</dbReference>
<protein>
    <submittedName>
        <fullName evidence="8">Uncharacterized protein</fullName>
    </submittedName>
</protein>
<dbReference type="EMBL" id="JADGKB010000013">
    <property type="protein sequence ID" value="KAJ3260141.1"/>
    <property type="molecule type" value="Genomic_DNA"/>
</dbReference>
<proteinExistence type="inferred from homology"/>
<keyword evidence="7" id="KW-0325">Glycoprotein</keyword>
<evidence type="ECO:0000256" key="6">
    <source>
        <dbReference type="ARBA" id="ARBA00023157"/>
    </source>
</evidence>
<dbReference type="GO" id="GO:0004519">
    <property type="term" value="F:endonuclease activity"/>
    <property type="evidence" value="ECO:0007669"/>
    <property type="project" value="UniProtKB-KW"/>
</dbReference>
<dbReference type="Pfam" id="PF02265">
    <property type="entry name" value="S1-P1_nuclease"/>
    <property type="match status" value="1"/>
</dbReference>
<evidence type="ECO:0000256" key="3">
    <source>
        <dbReference type="ARBA" id="ARBA00022723"/>
    </source>
</evidence>
<dbReference type="SUPFAM" id="SSF48537">
    <property type="entry name" value="Phospholipase C/P1 nuclease"/>
    <property type="match status" value="1"/>
</dbReference>
<dbReference type="AlphaFoldDB" id="A0AAD5UK22"/>
<dbReference type="CDD" id="cd11010">
    <property type="entry name" value="S1-P1_nuclease"/>
    <property type="match status" value="1"/>
</dbReference>
<organism evidence="8 9">
    <name type="scientific">Boothiomyces macroporosus</name>
    <dbReference type="NCBI Taxonomy" id="261099"/>
    <lineage>
        <taxon>Eukaryota</taxon>
        <taxon>Fungi</taxon>
        <taxon>Fungi incertae sedis</taxon>
        <taxon>Chytridiomycota</taxon>
        <taxon>Chytridiomycota incertae sedis</taxon>
        <taxon>Chytridiomycetes</taxon>
        <taxon>Rhizophydiales</taxon>
        <taxon>Terramycetaceae</taxon>
        <taxon>Boothiomyces</taxon>
    </lineage>
</organism>
<keyword evidence="2" id="KW-0540">Nuclease</keyword>
<keyword evidence="4" id="KW-0255">Endonuclease</keyword>
<evidence type="ECO:0000313" key="9">
    <source>
        <dbReference type="Proteomes" id="UP001210925"/>
    </source>
</evidence>
<reference evidence="8" key="1">
    <citation type="submission" date="2020-05" db="EMBL/GenBank/DDBJ databases">
        <title>Phylogenomic resolution of chytrid fungi.</title>
        <authorList>
            <person name="Stajich J.E."/>
            <person name="Amses K."/>
            <person name="Simmons R."/>
            <person name="Seto K."/>
            <person name="Myers J."/>
            <person name="Bonds A."/>
            <person name="Quandt C.A."/>
            <person name="Barry K."/>
            <person name="Liu P."/>
            <person name="Grigoriev I."/>
            <person name="Longcore J.E."/>
            <person name="James T.Y."/>
        </authorList>
    </citation>
    <scope>NUCLEOTIDE SEQUENCE</scope>
    <source>
        <strain evidence="8">PLAUS21</strain>
    </source>
</reference>
<name>A0AAD5UK22_9FUNG</name>
<dbReference type="InterPro" id="IPR003154">
    <property type="entry name" value="S1/P1nuclease"/>
</dbReference>
<evidence type="ECO:0000256" key="2">
    <source>
        <dbReference type="ARBA" id="ARBA00022722"/>
    </source>
</evidence>
<keyword evidence="3" id="KW-0479">Metal-binding</keyword>
<dbReference type="PANTHER" id="PTHR33146:SF26">
    <property type="entry name" value="ENDONUCLEASE 4"/>
    <property type="match status" value="1"/>
</dbReference>
<accession>A0AAD5UK22</accession>
<keyword evidence="6" id="KW-1015">Disulfide bond</keyword>
<comment type="caution">
    <text evidence="8">The sequence shown here is derived from an EMBL/GenBank/DDBJ whole genome shotgun (WGS) entry which is preliminary data.</text>
</comment>
<keyword evidence="9" id="KW-1185">Reference proteome</keyword>